<dbReference type="Gene3D" id="2.10.70.10">
    <property type="entry name" value="Complement Module, domain 1"/>
    <property type="match status" value="2"/>
</dbReference>
<evidence type="ECO:0000259" key="25">
    <source>
        <dbReference type="PROSITE" id="PS50209"/>
    </source>
</evidence>
<comment type="similarity">
    <text evidence="3">Belongs to the complement C6/C7/C8/C9 family.</text>
</comment>
<feature type="region of interest" description="Disordered" evidence="24">
    <location>
        <begin position="143"/>
        <end position="174"/>
    </location>
</feature>
<dbReference type="SUPFAM" id="SSF82895">
    <property type="entry name" value="TSP-1 type 1 repeat"/>
    <property type="match status" value="2"/>
</dbReference>
<reference evidence="28" key="2">
    <citation type="submission" date="2025-08" db="UniProtKB">
        <authorList>
            <consortium name="Ensembl"/>
        </authorList>
    </citation>
    <scope>IDENTIFICATION</scope>
</reference>
<comment type="subunit">
    <text evidence="21">Monomer or dimer; as a C5b-7 complex it can also form multimeric rosettes. Component of the membrane attack complex (MAC), composed of complement C5b, C6, C7, C8A, C8B, C8G and multiple copies of the pore-forming subunit C9.</text>
</comment>
<keyword evidence="5" id="KW-0245">EGF-like domain</keyword>
<reference evidence="28" key="3">
    <citation type="submission" date="2025-09" db="UniProtKB">
        <authorList>
            <consortium name="Ensembl"/>
        </authorList>
    </citation>
    <scope>IDENTIFICATION</scope>
</reference>
<evidence type="ECO:0000256" key="24">
    <source>
        <dbReference type="SAM" id="MobiDB-lite"/>
    </source>
</evidence>
<dbReference type="PANTHER" id="PTHR22797:SF36">
    <property type="entry name" value="CASPASE RECRUITMENT DOMAIN-CONTAINING PROTEIN 6"/>
    <property type="match status" value="1"/>
</dbReference>
<dbReference type="InterPro" id="IPR048827">
    <property type="entry name" value="C7_FIM2_N"/>
</dbReference>
<evidence type="ECO:0000256" key="1">
    <source>
        <dbReference type="ARBA" id="ARBA00004175"/>
    </source>
</evidence>
<dbReference type="PROSITE" id="PS51412">
    <property type="entry name" value="MACPF_2"/>
    <property type="match status" value="1"/>
</dbReference>
<evidence type="ECO:0000256" key="10">
    <source>
        <dbReference type="ARBA" id="ARBA00022737"/>
    </source>
</evidence>
<dbReference type="SMART" id="SM00114">
    <property type="entry name" value="CARD"/>
    <property type="match status" value="1"/>
</dbReference>
<evidence type="ECO:0000256" key="5">
    <source>
        <dbReference type="ARBA" id="ARBA00022536"/>
    </source>
</evidence>
<comment type="subcellular location">
    <subcellularLocation>
        <location evidence="2">Secreted</location>
    </subcellularLocation>
    <subcellularLocation>
        <location evidence="1">Target cell membrane</location>
    </subcellularLocation>
</comment>
<evidence type="ECO:0000313" key="28">
    <source>
        <dbReference type="Ensembl" id="ENSBIXP00000010210.1"/>
    </source>
</evidence>
<dbReference type="InterPro" id="IPR035976">
    <property type="entry name" value="Sushi/SCR/CCP_sf"/>
</dbReference>
<dbReference type="FunFam" id="4.10.400.10:FF:000099">
    <property type="entry name" value="Complement component C7"/>
    <property type="match status" value="1"/>
</dbReference>
<evidence type="ECO:0000259" key="27">
    <source>
        <dbReference type="PROSITE" id="PS51412"/>
    </source>
</evidence>
<dbReference type="InterPro" id="IPR052685">
    <property type="entry name" value="Apoptosis_Repressor_CARD"/>
</dbReference>
<dbReference type="SUPFAM" id="SSF47986">
    <property type="entry name" value="DEATH domain"/>
    <property type="match status" value="1"/>
</dbReference>
<dbReference type="Gene3D" id="2.20.100.10">
    <property type="entry name" value="Thrombospondin type-1 (TSP1) repeat"/>
    <property type="match status" value="2"/>
</dbReference>
<keyword evidence="15" id="KW-0472">Membrane</keyword>
<evidence type="ECO:0000256" key="8">
    <source>
        <dbReference type="ARBA" id="ARBA00022659"/>
    </source>
</evidence>
<dbReference type="PRINTS" id="PR01705">
    <property type="entry name" value="TSP1REPEAT"/>
</dbReference>
<dbReference type="Pfam" id="PF00084">
    <property type="entry name" value="Sushi"/>
    <property type="match status" value="2"/>
</dbReference>
<organism evidence="28 29">
    <name type="scientific">Bos indicus x Bos taurus</name>
    <name type="common">Hybrid cattle</name>
    <dbReference type="NCBI Taxonomy" id="30522"/>
    <lineage>
        <taxon>Eukaryota</taxon>
        <taxon>Metazoa</taxon>
        <taxon>Chordata</taxon>
        <taxon>Craniata</taxon>
        <taxon>Vertebrata</taxon>
        <taxon>Euteleostomi</taxon>
        <taxon>Mammalia</taxon>
        <taxon>Eutheria</taxon>
        <taxon>Laurasiatheria</taxon>
        <taxon>Artiodactyla</taxon>
        <taxon>Ruminantia</taxon>
        <taxon>Pecora</taxon>
        <taxon>Bovidae</taxon>
        <taxon>Bovinae</taxon>
        <taxon>Bos</taxon>
    </lineage>
</organism>
<feature type="domain" description="MACPF" evidence="27">
    <location>
        <begin position="963"/>
        <end position="1295"/>
    </location>
</feature>
<dbReference type="SUPFAM" id="SSF57535">
    <property type="entry name" value="Complement control module/SCR domain"/>
    <property type="match status" value="2"/>
</dbReference>
<dbReference type="InterPro" id="IPR011029">
    <property type="entry name" value="DEATH-like_dom_sf"/>
</dbReference>
<keyword evidence="16 23" id="KW-1015">Disulfide bond</keyword>
<reference evidence="28 29" key="1">
    <citation type="submission" date="2018-11" db="EMBL/GenBank/DDBJ databases">
        <title>Haplotype-resolved cattle genomes.</title>
        <authorList>
            <person name="Low W.Y."/>
            <person name="Tearle R."/>
            <person name="Bickhart D.M."/>
            <person name="Rosen B.D."/>
            <person name="Koren S."/>
            <person name="Rhie A."/>
            <person name="Hiendleder S."/>
            <person name="Phillippy A.M."/>
            <person name="Smith T.P.L."/>
            <person name="Williams J.L."/>
        </authorList>
    </citation>
    <scope>NUCLEOTIDE SEQUENCE [LARGE SCALE GENOMIC DNA]</scope>
</reference>
<evidence type="ECO:0000256" key="19">
    <source>
        <dbReference type="ARBA" id="ARBA00073222"/>
    </source>
</evidence>
<feature type="domain" description="Sushi" evidence="26">
    <location>
        <begin position="1408"/>
        <end position="1467"/>
    </location>
</feature>
<evidence type="ECO:0000256" key="21">
    <source>
        <dbReference type="ARBA" id="ARBA00093478"/>
    </source>
</evidence>
<evidence type="ECO:0000256" key="11">
    <source>
        <dbReference type="ARBA" id="ARBA00022852"/>
    </source>
</evidence>
<name>A0A4W2CEX0_BOBOX</name>
<evidence type="ECO:0000259" key="26">
    <source>
        <dbReference type="PROSITE" id="PS50923"/>
    </source>
</evidence>
<dbReference type="InterPro" id="IPR000436">
    <property type="entry name" value="Sushi_SCR_CCP_dom"/>
</dbReference>
<dbReference type="SMR" id="A0A4W2CEX0"/>
<evidence type="ECO:0000256" key="13">
    <source>
        <dbReference type="ARBA" id="ARBA00022875"/>
    </source>
</evidence>
<dbReference type="Pfam" id="PF01823">
    <property type="entry name" value="MACPF"/>
    <property type="match status" value="1"/>
</dbReference>
<feature type="domain" description="CARD" evidence="25">
    <location>
        <begin position="3"/>
        <end position="79"/>
    </location>
</feature>
<dbReference type="PROSITE" id="PS00279">
    <property type="entry name" value="MACPF_1"/>
    <property type="match status" value="1"/>
</dbReference>
<dbReference type="InterPro" id="IPR001315">
    <property type="entry name" value="CARD"/>
</dbReference>
<evidence type="ECO:0000256" key="12">
    <source>
        <dbReference type="ARBA" id="ARBA00022859"/>
    </source>
</evidence>
<feature type="disulfide bond" evidence="22">
    <location>
        <begin position="930"/>
        <end position="948"/>
    </location>
</feature>
<keyword evidence="12" id="KW-0391">Immunity</keyword>
<dbReference type="PANTHER" id="PTHR22797">
    <property type="entry name" value="CARD6/NUCLEOLAR PROTEIN 3"/>
    <property type="match status" value="1"/>
</dbReference>
<evidence type="ECO:0000256" key="6">
    <source>
        <dbReference type="ARBA" id="ARBA00022537"/>
    </source>
</evidence>
<feature type="region of interest" description="Disordered" evidence="24">
    <location>
        <begin position="251"/>
        <end position="272"/>
    </location>
</feature>
<sequence>MAAGSVPSQIIEKERKKLLEILQQDPDCILDTLTSRKLISEEEYEILENITDPLKKSRKLLILVQKKGEVSCQLFLNCLFNTFSQSATICNLNQEVLKHEYIEPPLPIGASKEDVFLSGEKQPENPEITTSFKEKECMDLETSESFTDKKTSYQETAWSSKENEKEDNTSKFTSPQSVEIVEYEFPATIEYLQDGQRYEDPDDSLYLEQEDYLESVGYSEEANITLEEEAYSDPGGLYDDREDSVYLETTEFSDEEQHYEDPETGMSLEEEEEKSMEERKNVFKDVLSCLNLDTSRKILPDFVKQFSLDRGCTWVPETPSDLAWNFLMKVQALDVTARDSVLRPKVLGEESKGELLTGVENLEIKETETINPLDVLCASLLSSDSSLQREVMSNMYHCRFALPLLLPDAENNRSILMLGAMKDILKEQSTQSSGGPTGDTEKFLTLMKMPVISFVRLGYCSFSKSRILNALLSPAHLKSHKIFLHQDLPVQVLPRQISDGLVEITWCFPDSSSLSESPSFPQKPVAVANLRGDLESFWTQFGFLMEVSSAVFFLTDCLGEKEWDLLMFLGEAAIERCYFVLSPQARESEEAQVFQRVLKLKPSQLLFWEEEEVGQRGGNMEGLQAALQEVMSSSLKCVSVEDMAPLARELGIQVDQDFENIQGIQVSPSENLAGAAEDEGSQRHSQRKNSSESPAKMSETSCQINQNRQNFHLTPVFMPPLRNFHPLPARIGGNFNHVSLKAPWAMGSRFWLQQRPKRFHPLPFQNTRAHSPGKRFGIQYFQPQRFYSGETFMRFSGTPWRHHMGRTFGRPPRPMSQHIPAWPQRPQTIGTLERSGKEDSQAITLLFLVGFIGEFQVFSSASSPINCQWGSYAPWSECNGCTKTQTRRRSIAVYGQYGGHSCVGSAFETQPCKPTRGCPTEDGCGERFRCFSGQCISKSLVCNGDSDCEEDGADEDRCEDAESRPACDKDKPPPNIELTGRGYNALTGQFRNQVLNTKSFGGQCRKVYSGDGRDFYRLSGNILSYTFQVKINNDFNNEFYNSTWAYVKETSTEHSSSSKGRFLFFSSSSSSHGYSSNTNILTKKKSYQLLVLQNTVEVAQFINNNPEFLQLAESFWKELSYLPSLYDYSAYRRLIDQYGTHYLQSGSLGGEYKVIFHMDSEKVKKFDFHSEDKRKCASSHFQFLFTSSKQKCTTMEEVLKSVSENEGNLLRGVPFVRGGHSGFLAGLSYLDLNNPAGNKRRYSQWAGSVPDLPEVIKQKLTPLYELVKEVPCASVKKLYLKRAIEEYLDEFDPCHCRPCHNGGMATVQGSQCQCYCKPKTSGVACEQGVLLGDQAGGVDGGWNCWSSWGPCVQGKKTRSRQCNNPSPSAGGKSCTGETSETRQCEDEELEHLRLLEPHCFPLSLVPTKFCSSPPALKDGFVQDEGATFPVGKNIMYTCKEGYSLVGDPVARCGEDLQWLVGNMHCQKIACVLPALMDGIQSHPHKPFYTIGEKVTISCSGGRSLEGPSTFLCSSSLKWSPEVKDVQCVQREAPLTPKVPKCQPWEKLQNSRCVCKMPYECGSSLGVCARDERSKRILPLTVCKMHVLQCQGRNYTVAGRESCTLPALAEKACGVCPLWEKCDAEGSECVCRAASECEEAGFSVCVEVNGREQTMTECEAGVLRCRGLSISVTGIRPCAAEAA</sequence>
<dbReference type="Gene3D" id="3.30.60.30">
    <property type="match status" value="2"/>
</dbReference>
<evidence type="ECO:0000256" key="20">
    <source>
        <dbReference type="ARBA" id="ARBA00093281"/>
    </source>
</evidence>
<keyword evidence="8 23" id="KW-0768">Sushi</keyword>
<dbReference type="CDD" id="cd01671">
    <property type="entry name" value="CARD"/>
    <property type="match status" value="1"/>
</dbReference>
<keyword evidence="10" id="KW-0677">Repeat</keyword>
<evidence type="ECO:0000256" key="23">
    <source>
        <dbReference type="PROSITE-ProRule" id="PRU00302"/>
    </source>
</evidence>
<dbReference type="SMART" id="SM00057">
    <property type="entry name" value="FIMAC"/>
    <property type="match status" value="2"/>
</dbReference>
<dbReference type="STRING" id="30522.A0A4W2CEX0"/>
<evidence type="ECO:0000256" key="17">
    <source>
        <dbReference type="ARBA" id="ARBA00023180"/>
    </source>
</evidence>
<evidence type="ECO:0000256" key="18">
    <source>
        <dbReference type="ARBA" id="ARBA00023298"/>
    </source>
</evidence>
<dbReference type="Proteomes" id="UP000314981">
    <property type="component" value="Chromosome 20"/>
</dbReference>
<dbReference type="GO" id="GO:0031640">
    <property type="term" value="P:killing of cells of another organism"/>
    <property type="evidence" value="ECO:0007669"/>
    <property type="project" value="UniProtKB-KW"/>
</dbReference>
<dbReference type="GO" id="GO:0006958">
    <property type="term" value="P:complement activation, classical pathway"/>
    <property type="evidence" value="ECO:0007669"/>
    <property type="project" value="UniProtKB-KW"/>
</dbReference>
<dbReference type="SMART" id="SM00209">
    <property type="entry name" value="TSP1"/>
    <property type="match status" value="2"/>
</dbReference>
<keyword evidence="11" id="KW-0204">Cytolysis</keyword>
<keyword evidence="6" id="KW-1052">Target cell membrane</keyword>
<evidence type="ECO:0000256" key="7">
    <source>
        <dbReference type="ARBA" id="ARBA00022588"/>
    </source>
</evidence>
<dbReference type="PROSITE" id="PS50068">
    <property type="entry name" value="LDLRA_2"/>
    <property type="match status" value="1"/>
</dbReference>
<dbReference type="SMART" id="SM00192">
    <property type="entry name" value="LDLa"/>
    <property type="match status" value="1"/>
</dbReference>
<dbReference type="Pfam" id="PF25496">
    <property type="entry name" value="URGCP"/>
    <property type="match status" value="1"/>
</dbReference>
<dbReference type="Pfam" id="PF00619">
    <property type="entry name" value="CARD"/>
    <property type="match status" value="1"/>
</dbReference>
<proteinExistence type="inferred from homology"/>
<dbReference type="CDD" id="cd00033">
    <property type="entry name" value="CCP"/>
    <property type="match status" value="2"/>
</dbReference>
<keyword evidence="29" id="KW-1185">Reference proteome</keyword>
<dbReference type="InterPro" id="IPR000884">
    <property type="entry name" value="TSP1_rpt"/>
</dbReference>
<evidence type="ECO:0000256" key="3">
    <source>
        <dbReference type="ARBA" id="ARBA00009214"/>
    </source>
</evidence>
<keyword evidence="17" id="KW-0325">Glycoprotein</keyword>
<dbReference type="InterPro" id="IPR023415">
    <property type="entry name" value="LDLR_class-A_CS"/>
</dbReference>
<dbReference type="GO" id="GO:0005579">
    <property type="term" value="C:membrane attack complex"/>
    <property type="evidence" value="ECO:0007669"/>
    <property type="project" value="UniProtKB-KW"/>
</dbReference>
<dbReference type="GO" id="GO:0044218">
    <property type="term" value="C:other organism cell membrane"/>
    <property type="evidence" value="ECO:0007669"/>
    <property type="project" value="UniProtKB-KW"/>
</dbReference>
<dbReference type="SMART" id="SM00457">
    <property type="entry name" value="MACPF"/>
    <property type="match status" value="1"/>
</dbReference>
<evidence type="ECO:0000256" key="14">
    <source>
        <dbReference type="ARBA" id="ARBA00023058"/>
    </source>
</evidence>
<dbReference type="Gene3D" id="1.10.533.10">
    <property type="entry name" value="Death Domain, Fas"/>
    <property type="match status" value="1"/>
</dbReference>
<dbReference type="PROSITE" id="PS50923">
    <property type="entry name" value="SUSHI"/>
    <property type="match status" value="2"/>
</dbReference>
<dbReference type="SMART" id="SM00032">
    <property type="entry name" value="CCP"/>
    <property type="match status" value="2"/>
</dbReference>
<evidence type="ECO:0000256" key="9">
    <source>
        <dbReference type="ARBA" id="ARBA00022729"/>
    </source>
</evidence>
<accession>A0A4W2CEX0</accession>
<dbReference type="InterPro" id="IPR036383">
    <property type="entry name" value="TSP1_rpt_sf"/>
</dbReference>
<feature type="disulfide bond" evidence="23">
    <location>
        <begin position="1438"/>
        <end position="1465"/>
    </location>
</feature>
<evidence type="ECO:0000256" key="16">
    <source>
        <dbReference type="ARBA" id="ARBA00023157"/>
    </source>
</evidence>
<dbReference type="Pfam" id="PF00090">
    <property type="entry name" value="TSP_1"/>
    <property type="match status" value="2"/>
</dbReference>
<dbReference type="GO" id="GO:0045087">
    <property type="term" value="P:innate immune response"/>
    <property type="evidence" value="ECO:0007669"/>
    <property type="project" value="UniProtKB-KW"/>
</dbReference>
<keyword evidence="13" id="KW-0180">Complement pathway</keyword>
<evidence type="ECO:0000256" key="4">
    <source>
        <dbReference type="ARBA" id="ARBA00022525"/>
    </source>
</evidence>
<dbReference type="PROSITE" id="PS50092">
    <property type="entry name" value="TSP1"/>
    <property type="match status" value="2"/>
</dbReference>
<feature type="region of interest" description="Disordered" evidence="24">
    <location>
        <begin position="672"/>
        <end position="701"/>
    </location>
</feature>
<gene>
    <name evidence="28" type="primary">C7</name>
</gene>
<dbReference type="PROSITE" id="PS50209">
    <property type="entry name" value="CARD"/>
    <property type="match status" value="1"/>
</dbReference>
<dbReference type="GO" id="GO:0042981">
    <property type="term" value="P:regulation of apoptotic process"/>
    <property type="evidence" value="ECO:0007669"/>
    <property type="project" value="InterPro"/>
</dbReference>
<evidence type="ECO:0000313" key="29">
    <source>
        <dbReference type="Proteomes" id="UP000314981"/>
    </source>
</evidence>
<dbReference type="InterPro" id="IPR040729">
    <property type="entry name" value="Kazal_3"/>
</dbReference>
<dbReference type="InterPro" id="IPR002172">
    <property type="entry name" value="LDrepeatLR_classA_rpt"/>
</dbReference>
<evidence type="ECO:0000256" key="22">
    <source>
        <dbReference type="PROSITE-ProRule" id="PRU00124"/>
    </source>
</evidence>
<feature type="region of interest" description="Disordered" evidence="24">
    <location>
        <begin position="1356"/>
        <end position="1378"/>
    </location>
</feature>
<dbReference type="InterPro" id="IPR057365">
    <property type="entry name" value="URGCP"/>
</dbReference>
<dbReference type="Gene3D" id="4.10.400.10">
    <property type="entry name" value="Low-density Lipoprotein Receptor"/>
    <property type="match status" value="1"/>
</dbReference>
<dbReference type="Pfam" id="PF21330">
    <property type="entry name" value="Kazal_C7"/>
    <property type="match status" value="1"/>
</dbReference>
<dbReference type="InterPro" id="IPR020863">
    <property type="entry name" value="MACPF_CS"/>
</dbReference>
<dbReference type="Pfam" id="PF00057">
    <property type="entry name" value="Ldl_recept_a"/>
    <property type="match status" value="1"/>
</dbReference>
<keyword evidence="7" id="KW-0399">Innate immunity</keyword>
<dbReference type="PROSITE" id="PS01209">
    <property type="entry name" value="LDLRA_1"/>
    <property type="match status" value="1"/>
</dbReference>
<evidence type="ECO:0000256" key="15">
    <source>
        <dbReference type="ARBA" id="ARBA00023136"/>
    </source>
</evidence>
<keyword evidence="18" id="KW-1053">Target membrane</keyword>
<evidence type="ECO:0000256" key="2">
    <source>
        <dbReference type="ARBA" id="ARBA00004613"/>
    </source>
</evidence>
<keyword evidence="9" id="KW-0732">Signal</keyword>
<dbReference type="InterPro" id="IPR036055">
    <property type="entry name" value="LDL_receptor-like_sf"/>
</dbReference>
<dbReference type="Pfam" id="PF21284">
    <property type="entry name" value="C7_FIM2_N"/>
    <property type="match status" value="1"/>
</dbReference>
<comment type="caution">
    <text evidence="23">Lacks conserved residue(s) required for the propagation of feature annotation.</text>
</comment>
<protein>
    <recommendedName>
        <fullName evidence="19">Complement component C7</fullName>
    </recommendedName>
</protein>
<dbReference type="CDD" id="cd00112">
    <property type="entry name" value="LDLa"/>
    <property type="match status" value="1"/>
</dbReference>
<dbReference type="InterPro" id="IPR020864">
    <property type="entry name" value="MACPF"/>
</dbReference>
<keyword evidence="14" id="KW-0473">Membrane attack complex</keyword>
<dbReference type="Ensembl" id="ENSBIXT00000018913.1">
    <property type="protein sequence ID" value="ENSBIXP00000010210.1"/>
    <property type="gene ID" value="ENSBIXG00000015732.1"/>
</dbReference>
<dbReference type="InterPro" id="IPR048825">
    <property type="entry name" value="C7_KAZAL"/>
</dbReference>
<dbReference type="GO" id="GO:0005576">
    <property type="term" value="C:extracellular region"/>
    <property type="evidence" value="ECO:0007669"/>
    <property type="project" value="UniProtKB-SubCell"/>
</dbReference>
<feature type="domain" description="Sushi" evidence="26">
    <location>
        <begin position="1468"/>
        <end position="1529"/>
    </location>
</feature>
<dbReference type="InterPro" id="IPR003884">
    <property type="entry name" value="FacI_MAC"/>
</dbReference>
<keyword evidence="4" id="KW-0964">Secreted</keyword>
<dbReference type="Pfam" id="PF18434">
    <property type="entry name" value="Kazal_3"/>
    <property type="match status" value="1"/>
</dbReference>
<comment type="function">
    <text evidence="20">Component of the membrane attack complex (MAC), a multiprotein complex activated by the complement cascade, which inserts into a target cell membrane and forms a pore, leading to target cell membrane rupture and cell lysis. The MAC is initiated by proteolytic cleavage of C5 into complement C5b in response to the classical, alternative, lectin and GZMK complement pathways. The complement pathways consist in a cascade of proteins that leads to phagocytosis and breakdown of pathogens and signaling that strengthens the adaptive immune system. C7 serves as a membrane anchor. During MAC assembly, associates with C5b and C6 to form the C5b-7 complex, a key lipophilic precursor of the MAC complex, which associates with the outer leaflet and reduces the energy for membrane bending.</text>
</comment>
<dbReference type="InterPro" id="IPR001862">
    <property type="entry name" value="MAC_perforin"/>
</dbReference>
<dbReference type="PRINTS" id="PR00764">
    <property type="entry name" value="COMPLEMENTC9"/>
</dbReference>